<keyword evidence="8" id="KW-1185">Reference proteome</keyword>
<gene>
    <name evidence="7" type="ORF">CCUS01_17062</name>
</gene>
<dbReference type="Proteomes" id="UP001239213">
    <property type="component" value="Unassembled WGS sequence"/>
</dbReference>
<keyword evidence="6" id="KW-0812">Transmembrane</keyword>
<feature type="transmembrane region" description="Helical" evidence="6">
    <location>
        <begin position="634"/>
        <end position="650"/>
    </location>
</feature>
<comment type="subcellular location">
    <subcellularLocation>
        <location evidence="1">Membrane</location>
    </subcellularLocation>
</comment>
<dbReference type="AlphaFoldDB" id="A0AAI9V986"/>
<comment type="caution">
    <text evidence="7">The sequence shown here is derived from an EMBL/GenBank/DDBJ whole genome shotgun (WGS) entry which is preliminary data.</text>
</comment>
<feature type="transmembrane region" description="Helical" evidence="6">
    <location>
        <begin position="518"/>
        <end position="537"/>
    </location>
</feature>
<keyword evidence="4 6" id="KW-0472">Membrane</keyword>
<dbReference type="Pfam" id="PF01066">
    <property type="entry name" value="CDP-OH_P_transf"/>
    <property type="match status" value="1"/>
</dbReference>
<protein>
    <submittedName>
        <fullName evidence="7">CDP-alcohol phosphatidyltransferase</fullName>
    </submittedName>
</protein>
<dbReference type="PANTHER" id="PTHR10414:SF77">
    <property type="entry name" value="CDP-ALCOHOL PHOSPHATIDYLTRANSFERASE FAMILY PROTEIN"/>
    <property type="match status" value="1"/>
</dbReference>
<dbReference type="GO" id="GO:0016020">
    <property type="term" value="C:membrane"/>
    <property type="evidence" value="ECO:0007669"/>
    <property type="project" value="UniProtKB-SubCell"/>
</dbReference>
<evidence type="ECO:0000256" key="5">
    <source>
        <dbReference type="RuleBase" id="RU003750"/>
    </source>
</evidence>
<evidence type="ECO:0000256" key="6">
    <source>
        <dbReference type="SAM" id="Phobius"/>
    </source>
</evidence>
<keyword evidence="3 5" id="KW-0808">Transferase</keyword>
<dbReference type="FunFam" id="1.20.120.1760:FF:000029">
    <property type="entry name" value="CDP-alcohol phosphatidyltransferase protein"/>
    <property type="match status" value="1"/>
</dbReference>
<dbReference type="InterPro" id="IPR043130">
    <property type="entry name" value="CDP-OH_PTrfase_TM_dom"/>
</dbReference>
<feature type="transmembrane region" description="Helical" evidence="6">
    <location>
        <begin position="390"/>
        <end position="410"/>
    </location>
</feature>
<dbReference type="PANTHER" id="PTHR10414">
    <property type="entry name" value="ETHANOLAMINEPHOSPHOTRANSFERASE"/>
    <property type="match status" value="1"/>
</dbReference>
<feature type="transmembrane region" description="Helical" evidence="6">
    <location>
        <begin position="416"/>
        <end position="434"/>
    </location>
</feature>
<dbReference type="InterPro" id="IPR000462">
    <property type="entry name" value="CDP-OH_P_trans"/>
</dbReference>
<comment type="similarity">
    <text evidence="2 5">Belongs to the CDP-alcohol phosphatidyltransferase class-I family.</text>
</comment>
<accession>A0AAI9V986</accession>
<name>A0AAI9V986_9PEZI</name>
<proteinExistence type="inferred from homology"/>
<feature type="transmembrane region" description="Helical" evidence="6">
    <location>
        <begin position="701"/>
        <end position="726"/>
    </location>
</feature>
<reference evidence="7" key="1">
    <citation type="submission" date="2016-11" db="EMBL/GenBank/DDBJ databases">
        <title>The genome sequence of Colletotrichum cuscutae.</title>
        <authorList>
            <person name="Baroncelli R."/>
        </authorList>
    </citation>
    <scope>NUCLEOTIDE SEQUENCE</scope>
    <source>
        <strain evidence="7">IMI 304802</strain>
    </source>
</reference>
<evidence type="ECO:0000313" key="8">
    <source>
        <dbReference type="Proteomes" id="UP001239213"/>
    </source>
</evidence>
<dbReference type="GO" id="GO:0016780">
    <property type="term" value="F:phosphotransferase activity, for other substituted phosphate groups"/>
    <property type="evidence" value="ECO:0007669"/>
    <property type="project" value="InterPro"/>
</dbReference>
<evidence type="ECO:0000256" key="4">
    <source>
        <dbReference type="ARBA" id="ARBA00023136"/>
    </source>
</evidence>
<dbReference type="Gene3D" id="1.20.120.1760">
    <property type="match status" value="1"/>
</dbReference>
<feature type="transmembrane region" description="Helical" evidence="6">
    <location>
        <begin position="568"/>
        <end position="590"/>
    </location>
</feature>
<evidence type="ECO:0000313" key="7">
    <source>
        <dbReference type="EMBL" id="KAK1474332.1"/>
    </source>
</evidence>
<evidence type="ECO:0000256" key="2">
    <source>
        <dbReference type="ARBA" id="ARBA00010441"/>
    </source>
</evidence>
<dbReference type="InterPro" id="IPR014472">
    <property type="entry name" value="CHOPT"/>
</dbReference>
<dbReference type="PROSITE" id="PS00379">
    <property type="entry name" value="CDP_ALCOHOL_P_TRANSF"/>
    <property type="match status" value="1"/>
</dbReference>
<organism evidence="7 8">
    <name type="scientific">Colletotrichum cuscutae</name>
    <dbReference type="NCBI Taxonomy" id="1209917"/>
    <lineage>
        <taxon>Eukaryota</taxon>
        <taxon>Fungi</taxon>
        <taxon>Dikarya</taxon>
        <taxon>Ascomycota</taxon>
        <taxon>Pezizomycotina</taxon>
        <taxon>Sordariomycetes</taxon>
        <taxon>Hypocreomycetidae</taxon>
        <taxon>Glomerellales</taxon>
        <taxon>Glomerellaceae</taxon>
        <taxon>Colletotrichum</taxon>
        <taxon>Colletotrichum acutatum species complex</taxon>
    </lineage>
</organism>
<keyword evidence="6" id="KW-1133">Transmembrane helix</keyword>
<dbReference type="GO" id="GO:0008654">
    <property type="term" value="P:phospholipid biosynthetic process"/>
    <property type="evidence" value="ECO:0007669"/>
    <property type="project" value="InterPro"/>
</dbReference>
<sequence>MVSASQAGPDLDGFDLGLSYGVPKAGRGEDEAGLLACHRAGVSTRLLHNYVANQLPSEILWGPTTRRSGTKLSEHRPVQAHVLAGKTYVEAGRRARSRIQSPDGTKVEWVASSPWVPKSNGGTVKSASVRGLEADLGPSEEPPDGEINDIDPMVCKEGAVREWKEKTEEGNHELPFPVDFIQPWLVRSTWDWDWDLGYVSADVLLPAAAVGWSRWIDARRRPRTYGKLSLPPSAPRPGRPRPLDKVESALHVNLRWKPSNPLVPPVLHLPLALCLIPPPSPPFPTAVVTSYSPASGTPPQPSPSISFPPPQPEILHRFDFVSLTQFFTAMGAATSDRTAAAECISDDALIHLKSYKYSAVDKSPISNYILRPYWNAAVELLPLWLAPNMVTLLGFFMILGNIGLLVIFMPDLVGPGPSWLYYSFAFGLFMYQTMDNLDGKQARRTGTSSGLGELFDHGIDSLNCTLASLLETAAMGLGTSKSGVFTALVPCLPMFFSTWETYHTHTLYLGRINGPTEGILIACSVMVVSGIYGPGIWTEPIINILGDKAEQHLYGFHYLLGDYSIRDIWIAMIVFSLFATHIPFCVLHVIQARRSRGEPVAPVFLEWTPMTVYTLAIGAWVYSPYSAIRSDNHLVLFCVTMAFVFGRLTTKMILAHLTKQPFPYWTVMLVPLVGGAALANLPRLGLPGISAQTELYYLYGYFVFSAVVYFRWAYLVITSICNFLGINALTIPKEKQLANKQAIAAAKAPPLTNGLMNGMKKD</sequence>
<evidence type="ECO:0000256" key="1">
    <source>
        <dbReference type="ARBA" id="ARBA00004370"/>
    </source>
</evidence>
<evidence type="ECO:0000256" key="3">
    <source>
        <dbReference type="ARBA" id="ARBA00022679"/>
    </source>
</evidence>
<dbReference type="EMBL" id="MPDP01000162">
    <property type="protein sequence ID" value="KAK1474332.1"/>
    <property type="molecule type" value="Genomic_DNA"/>
</dbReference>
<feature type="transmembrane region" description="Helical" evidence="6">
    <location>
        <begin position="602"/>
        <end position="622"/>
    </location>
</feature>
<dbReference type="InterPro" id="IPR048254">
    <property type="entry name" value="CDP_ALCOHOL_P_TRANSF_CS"/>
</dbReference>
<feature type="transmembrane region" description="Helical" evidence="6">
    <location>
        <begin position="662"/>
        <end position="681"/>
    </location>
</feature>